<gene>
    <name evidence="3" type="ORF">Scaly_0045900</name>
</gene>
<organism evidence="3">
    <name type="scientific">Sesamum calycinum</name>
    <dbReference type="NCBI Taxonomy" id="2727403"/>
    <lineage>
        <taxon>Eukaryota</taxon>
        <taxon>Viridiplantae</taxon>
        <taxon>Streptophyta</taxon>
        <taxon>Embryophyta</taxon>
        <taxon>Tracheophyta</taxon>
        <taxon>Spermatophyta</taxon>
        <taxon>Magnoliopsida</taxon>
        <taxon>eudicotyledons</taxon>
        <taxon>Gunneridae</taxon>
        <taxon>Pentapetalae</taxon>
        <taxon>asterids</taxon>
        <taxon>lamiids</taxon>
        <taxon>Lamiales</taxon>
        <taxon>Pedaliaceae</taxon>
        <taxon>Sesamum</taxon>
    </lineage>
</organism>
<protein>
    <recommendedName>
        <fullName evidence="2">Transposase MuDR plant domain-containing protein</fullName>
    </recommendedName>
</protein>
<sequence>MCLQVTGSEINEGLRLIDNNNTLNDMFKIHQDLNNFDVELLIQDVMQYEIDIPPTDLNQSNELGDVVGDDLEEWGSIDNEEENSDVRNEEVECDESDHAFTKNEVQSDSKQLTEPSESEEEGVEIKFLEFVEDRDMNQPDHEVGLVFQNVGVFRKALRQYSVNNGFRLVLEKNEKNRVTAKRKNECGWRLHASFMGKSSSFQIKSLKGIPQQLS</sequence>
<evidence type="ECO:0000256" key="1">
    <source>
        <dbReference type="SAM" id="MobiDB-lite"/>
    </source>
</evidence>
<dbReference type="AlphaFoldDB" id="A0AAW2STS2"/>
<comment type="caution">
    <text evidence="3">The sequence shown here is derived from an EMBL/GenBank/DDBJ whole genome shotgun (WGS) entry which is preliminary data.</text>
</comment>
<dbReference type="Pfam" id="PF03108">
    <property type="entry name" value="DBD_Tnp_Mut"/>
    <property type="match status" value="1"/>
</dbReference>
<proteinExistence type="predicted"/>
<evidence type="ECO:0000259" key="2">
    <source>
        <dbReference type="Pfam" id="PF03108"/>
    </source>
</evidence>
<dbReference type="InterPro" id="IPR004332">
    <property type="entry name" value="Transposase_MuDR"/>
</dbReference>
<reference evidence="3" key="2">
    <citation type="journal article" date="2024" name="Plant">
        <title>Genomic evolution and insights into agronomic trait innovations of Sesamum species.</title>
        <authorList>
            <person name="Miao H."/>
            <person name="Wang L."/>
            <person name="Qu L."/>
            <person name="Liu H."/>
            <person name="Sun Y."/>
            <person name="Le M."/>
            <person name="Wang Q."/>
            <person name="Wei S."/>
            <person name="Zheng Y."/>
            <person name="Lin W."/>
            <person name="Duan Y."/>
            <person name="Cao H."/>
            <person name="Xiong S."/>
            <person name="Wang X."/>
            <person name="Wei L."/>
            <person name="Li C."/>
            <person name="Ma Q."/>
            <person name="Ju M."/>
            <person name="Zhao R."/>
            <person name="Li G."/>
            <person name="Mu C."/>
            <person name="Tian Q."/>
            <person name="Mei H."/>
            <person name="Zhang T."/>
            <person name="Gao T."/>
            <person name="Zhang H."/>
        </authorList>
    </citation>
    <scope>NUCLEOTIDE SEQUENCE</scope>
    <source>
        <strain evidence="3">KEN8</strain>
    </source>
</reference>
<feature type="domain" description="Transposase MuDR plant" evidence="2">
    <location>
        <begin position="142"/>
        <end position="203"/>
    </location>
</feature>
<feature type="compositionally biased region" description="Basic and acidic residues" evidence="1">
    <location>
        <begin position="96"/>
        <end position="107"/>
    </location>
</feature>
<accession>A0AAW2STS2</accession>
<feature type="region of interest" description="Disordered" evidence="1">
    <location>
        <begin position="96"/>
        <end position="119"/>
    </location>
</feature>
<evidence type="ECO:0000313" key="3">
    <source>
        <dbReference type="EMBL" id="KAL0395975.1"/>
    </source>
</evidence>
<name>A0AAW2STS2_9LAMI</name>
<reference evidence="3" key="1">
    <citation type="submission" date="2020-06" db="EMBL/GenBank/DDBJ databases">
        <authorList>
            <person name="Li T."/>
            <person name="Hu X."/>
            <person name="Zhang T."/>
            <person name="Song X."/>
            <person name="Zhang H."/>
            <person name="Dai N."/>
            <person name="Sheng W."/>
            <person name="Hou X."/>
            <person name="Wei L."/>
        </authorList>
    </citation>
    <scope>NUCLEOTIDE SEQUENCE</scope>
    <source>
        <strain evidence="3">KEN8</strain>
        <tissue evidence="3">Leaf</tissue>
    </source>
</reference>
<dbReference type="EMBL" id="JACGWM010000001">
    <property type="protein sequence ID" value="KAL0395975.1"/>
    <property type="molecule type" value="Genomic_DNA"/>
</dbReference>